<dbReference type="AlphaFoldDB" id="A0A1I5CY39"/>
<dbReference type="InterPro" id="IPR002187">
    <property type="entry name" value="N-reg_PII"/>
</dbReference>
<keyword evidence="2" id="KW-1185">Reference proteome</keyword>
<dbReference type="SUPFAM" id="SSF54913">
    <property type="entry name" value="GlnB-like"/>
    <property type="match status" value="1"/>
</dbReference>
<evidence type="ECO:0000313" key="2">
    <source>
        <dbReference type="Proteomes" id="UP000199011"/>
    </source>
</evidence>
<accession>A0A1I5CY39</accession>
<name>A0A1I5CY39_9GAMM</name>
<dbReference type="InterPro" id="IPR015867">
    <property type="entry name" value="N-reg_PII/ATP_PRibTrfase_C"/>
</dbReference>
<sequence>MKLITIIIKPFKLEEVREALADIGIQATVLNIKIMAQRDGKIHSILRSF</sequence>
<dbReference type="InterPro" id="IPR011322">
    <property type="entry name" value="N-reg_PII-like_a/b"/>
</dbReference>
<dbReference type="STRING" id="53341.SAMN05421579_1322"/>
<dbReference type="Gene3D" id="3.30.70.120">
    <property type="match status" value="1"/>
</dbReference>
<dbReference type="EMBL" id="FOVO01000032">
    <property type="protein sequence ID" value="SFN91905.1"/>
    <property type="molecule type" value="Genomic_DNA"/>
</dbReference>
<protein>
    <submittedName>
        <fullName evidence="1">Nitrogen regulatory protein P-II 2</fullName>
    </submittedName>
</protein>
<dbReference type="GO" id="GO:0006808">
    <property type="term" value="P:regulation of nitrogen utilization"/>
    <property type="evidence" value="ECO:0007669"/>
    <property type="project" value="InterPro"/>
</dbReference>
<evidence type="ECO:0000313" key="1">
    <source>
        <dbReference type="EMBL" id="SFN91905.1"/>
    </source>
</evidence>
<dbReference type="GO" id="GO:0030234">
    <property type="term" value="F:enzyme regulator activity"/>
    <property type="evidence" value="ECO:0007669"/>
    <property type="project" value="InterPro"/>
</dbReference>
<dbReference type="Proteomes" id="UP000199011">
    <property type="component" value="Unassembled WGS sequence"/>
</dbReference>
<gene>
    <name evidence="1" type="ORF">SAMN05421579_1322</name>
</gene>
<organism evidence="1 2">
    <name type="scientific">Xenorhabdus japonica</name>
    <dbReference type="NCBI Taxonomy" id="53341"/>
    <lineage>
        <taxon>Bacteria</taxon>
        <taxon>Pseudomonadati</taxon>
        <taxon>Pseudomonadota</taxon>
        <taxon>Gammaproteobacteria</taxon>
        <taxon>Enterobacterales</taxon>
        <taxon>Morganellaceae</taxon>
        <taxon>Xenorhabdus</taxon>
    </lineage>
</organism>
<dbReference type="PROSITE" id="PS51343">
    <property type="entry name" value="PII_GLNB_DOM"/>
    <property type="match status" value="1"/>
</dbReference>
<proteinExistence type="predicted"/>
<reference evidence="2" key="1">
    <citation type="submission" date="2016-10" db="EMBL/GenBank/DDBJ databases">
        <authorList>
            <person name="Varghese N."/>
            <person name="Submissions S."/>
        </authorList>
    </citation>
    <scope>NUCLEOTIDE SEQUENCE [LARGE SCALE GENOMIC DNA]</scope>
    <source>
        <strain evidence="2">DSM 16522</strain>
    </source>
</reference>
<dbReference type="Pfam" id="PF00543">
    <property type="entry name" value="P-II"/>
    <property type="match status" value="1"/>
</dbReference>